<reference evidence="3 4" key="1">
    <citation type="submission" date="2020-03" db="EMBL/GenBank/DDBJ databases">
        <title>Draft genome sequence of environmentally isolated cultures.</title>
        <authorList>
            <person name="Wilson H.S."/>
            <person name="De Leon M.E."/>
        </authorList>
    </citation>
    <scope>NUCLEOTIDE SEQUENCE [LARGE SCALE GENOMIC DNA]</scope>
    <source>
        <strain evidence="3 4">HSC-31F16</strain>
    </source>
</reference>
<comment type="caution">
    <text evidence="3">The sequence shown here is derived from an EMBL/GenBank/DDBJ whole genome shotgun (WGS) entry which is preliminary data.</text>
</comment>
<dbReference type="Gene3D" id="3.30.420.40">
    <property type="match status" value="2"/>
</dbReference>
<keyword evidence="4" id="KW-1185">Reference proteome</keyword>
<dbReference type="InterPro" id="IPR040607">
    <property type="entry name" value="ALP_N"/>
</dbReference>
<feature type="domain" description="Actin homologue MreB-like C-terminal" evidence="2">
    <location>
        <begin position="189"/>
        <end position="313"/>
    </location>
</feature>
<dbReference type="Pfam" id="PF21522">
    <property type="entry name" value="MreB-like_C"/>
    <property type="match status" value="1"/>
</dbReference>
<dbReference type="RefSeq" id="WP_166451069.1">
    <property type="nucleotide sequence ID" value="NZ_JAAOMA010000004.1"/>
</dbReference>
<dbReference type="NCBIfam" id="TIGR03739">
    <property type="entry name" value="PRTRC_D"/>
    <property type="match status" value="1"/>
</dbReference>
<gene>
    <name evidence="3" type="ORF">HA052_05050</name>
</gene>
<name>A0ABX0L4Z5_9NEIS</name>
<dbReference type="InterPro" id="IPR022389">
    <property type="entry name" value="PRTRC_protein-D"/>
</dbReference>
<evidence type="ECO:0000259" key="1">
    <source>
        <dbReference type="Pfam" id="PF17989"/>
    </source>
</evidence>
<protein>
    <submittedName>
        <fullName evidence="3">PRTRC system protein D</fullName>
    </submittedName>
</protein>
<evidence type="ECO:0000259" key="2">
    <source>
        <dbReference type="Pfam" id="PF21522"/>
    </source>
</evidence>
<organism evidence="3 4">
    <name type="scientific">Chromobacterium fluminis</name>
    <dbReference type="NCBI Taxonomy" id="3044269"/>
    <lineage>
        <taxon>Bacteria</taxon>
        <taxon>Pseudomonadati</taxon>
        <taxon>Pseudomonadota</taxon>
        <taxon>Betaproteobacteria</taxon>
        <taxon>Neisseriales</taxon>
        <taxon>Chromobacteriaceae</taxon>
        <taxon>Chromobacterium</taxon>
    </lineage>
</organism>
<proteinExistence type="predicted"/>
<evidence type="ECO:0000313" key="4">
    <source>
        <dbReference type="Proteomes" id="UP001515641"/>
    </source>
</evidence>
<dbReference type="EMBL" id="JAAOMA010000004">
    <property type="protein sequence ID" value="NHR04559.1"/>
    <property type="molecule type" value="Genomic_DNA"/>
</dbReference>
<feature type="domain" description="Actin-like protein N-terminal" evidence="1">
    <location>
        <begin position="9"/>
        <end position="167"/>
    </location>
</feature>
<dbReference type="Pfam" id="PF17989">
    <property type="entry name" value="ALP_N"/>
    <property type="match status" value="1"/>
</dbReference>
<sequence>MNHPLIIRAIDVGYGNTKFVVSSNDQGFHCDLFPSLASPASGGDLTAGVLQKRNTVKVDVRGIFFEVGKDAEMAVDSSFSRTIDENYPLSDAHLALVRGAMAYMGVTHIDQLVVGLPLLTYAKCRVALMERLKGEHIIPVIKHESSPGAETRTVIVRNVVVFPQPMGGLLDHAHQTERSQEIKRETTLVVDPGFYTLDWLVCKGLKPLEARSGAKAGGISSILQAIASSISEDPKMEGRRVTDLARIDEAIRENRQPKFYGTAVDMTEHMKVGFEKARQLVGSLANKVGNGQDIDNIVLVGGGAALFEGVLKEKYPHHKIEVAQRPVFSNVRGFQLGGLQMIAKSSAGEDHRPKAHQA</sequence>
<dbReference type="InterPro" id="IPR049067">
    <property type="entry name" value="MreB-like_C"/>
</dbReference>
<accession>A0ABX0L4Z5</accession>
<dbReference type="Proteomes" id="UP001515641">
    <property type="component" value="Unassembled WGS sequence"/>
</dbReference>
<evidence type="ECO:0000313" key="3">
    <source>
        <dbReference type="EMBL" id="NHR04559.1"/>
    </source>
</evidence>
<dbReference type="InterPro" id="IPR043129">
    <property type="entry name" value="ATPase_NBD"/>
</dbReference>
<dbReference type="SUPFAM" id="SSF53067">
    <property type="entry name" value="Actin-like ATPase domain"/>
    <property type="match status" value="2"/>
</dbReference>